<keyword evidence="10 12" id="KW-0234">DNA repair</keyword>
<keyword evidence="3 12" id="KW-0235">DNA replication</keyword>
<evidence type="ECO:0000256" key="3">
    <source>
        <dbReference type="ARBA" id="ARBA00022705"/>
    </source>
</evidence>
<evidence type="ECO:0000259" key="14">
    <source>
        <dbReference type="Pfam" id="PF00717"/>
    </source>
</evidence>
<keyword evidence="8 12" id="KW-0238">DNA-binding</keyword>
<keyword evidence="9 12" id="KW-0804">Transcription</keyword>
<accession>A0A1V6LZD5</accession>
<dbReference type="SUPFAM" id="SSF51306">
    <property type="entry name" value="LexA/Signal peptidase"/>
    <property type="match status" value="1"/>
</dbReference>
<dbReference type="GO" id="GO:0006260">
    <property type="term" value="P:DNA replication"/>
    <property type="evidence" value="ECO:0007669"/>
    <property type="project" value="UniProtKB-UniRule"/>
</dbReference>
<feature type="active site" description="For autocatalytic cleavage activity" evidence="12">
    <location>
        <position position="133"/>
    </location>
</feature>
<dbReference type="InterPro" id="IPR015927">
    <property type="entry name" value="Peptidase_S24_S26A/B/C"/>
</dbReference>
<dbReference type="EC" id="3.4.21.88" evidence="12"/>
<evidence type="ECO:0000256" key="6">
    <source>
        <dbReference type="ARBA" id="ARBA00022813"/>
    </source>
</evidence>
<comment type="function">
    <text evidence="12">Represses a number of genes involved in the response to DNA damage (SOS response), including recA and lexA. In the presence of single-stranded DNA, RecA interacts with LexA causing an autocatalytic cleavage which disrupts the DNA-binding part of LexA, leading to derepression of the SOS regulon and eventually DNA repair.</text>
</comment>
<dbReference type="PANTHER" id="PTHR33516:SF2">
    <property type="entry name" value="LEXA REPRESSOR-RELATED"/>
    <property type="match status" value="1"/>
</dbReference>
<dbReference type="Gene3D" id="2.10.109.10">
    <property type="entry name" value="Umud Fragment, subunit A"/>
    <property type="match status" value="1"/>
</dbReference>
<dbReference type="InterPro" id="IPR050077">
    <property type="entry name" value="LexA_repressor"/>
</dbReference>
<evidence type="ECO:0000256" key="5">
    <source>
        <dbReference type="ARBA" id="ARBA00022801"/>
    </source>
</evidence>
<comment type="catalytic activity">
    <reaction evidence="12">
        <text>Hydrolysis of Ala-|-Gly bond in repressor LexA.</text>
        <dbReference type="EC" id="3.4.21.88"/>
    </reaction>
</comment>
<feature type="DNA-binding region" description="H-T-H motif" evidence="12">
    <location>
        <begin position="37"/>
        <end position="57"/>
    </location>
</feature>
<dbReference type="NCBIfam" id="TIGR00498">
    <property type="entry name" value="lexA"/>
    <property type="match status" value="1"/>
</dbReference>
<keyword evidence="7 12" id="KW-0805">Transcription regulation</keyword>
<keyword evidence="2 12" id="KW-0678">Repressor</keyword>
<evidence type="ECO:0000256" key="2">
    <source>
        <dbReference type="ARBA" id="ARBA00022491"/>
    </source>
</evidence>
<dbReference type="Gene3D" id="1.10.10.10">
    <property type="entry name" value="Winged helix-like DNA-binding domain superfamily/Winged helix DNA-binding domain"/>
    <property type="match status" value="1"/>
</dbReference>
<gene>
    <name evidence="12" type="primary">lexA</name>
    <name evidence="16" type="ORF">BIY37_07945</name>
</gene>
<dbReference type="InterPro" id="IPR036286">
    <property type="entry name" value="LexA/Signal_pep-like_sf"/>
</dbReference>
<dbReference type="GO" id="GO:0045892">
    <property type="term" value="P:negative regulation of DNA-templated transcription"/>
    <property type="evidence" value="ECO:0007669"/>
    <property type="project" value="UniProtKB-UniRule"/>
</dbReference>
<feature type="domain" description="Peptidase S24/S26A/S26B/S26C" evidence="14">
    <location>
        <begin position="91"/>
        <end position="207"/>
    </location>
</feature>
<feature type="domain" description="LexA repressor DNA-binding" evidence="15">
    <location>
        <begin position="11"/>
        <end position="74"/>
    </location>
</feature>
<keyword evidence="4 12" id="KW-0227">DNA damage</keyword>
<evidence type="ECO:0000256" key="1">
    <source>
        <dbReference type="ARBA" id="ARBA00007484"/>
    </source>
</evidence>
<dbReference type="HAMAP" id="MF_00015">
    <property type="entry name" value="LexA"/>
    <property type="match status" value="1"/>
</dbReference>
<evidence type="ECO:0000313" key="17">
    <source>
        <dbReference type="Proteomes" id="UP000242219"/>
    </source>
</evidence>
<organism evidence="16 17">
    <name type="scientific">Candidatus Brocadia sapporoensis</name>
    <dbReference type="NCBI Taxonomy" id="392547"/>
    <lineage>
        <taxon>Bacteria</taxon>
        <taxon>Pseudomonadati</taxon>
        <taxon>Planctomycetota</taxon>
        <taxon>Candidatus Brocadiia</taxon>
        <taxon>Candidatus Brocadiales</taxon>
        <taxon>Candidatus Brocadiaceae</taxon>
        <taxon>Candidatus Brocadia</taxon>
    </lineage>
</organism>
<dbReference type="RefSeq" id="WP_070067298.1">
    <property type="nucleotide sequence ID" value="NZ_MJUW02000085.1"/>
</dbReference>
<dbReference type="SUPFAM" id="SSF46785">
    <property type="entry name" value="Winged helix' DNA-binding domain"/>
    <property type="match status" value="1"/>
</dbReference>
<evidence type="ECO:0000256" key="10">
    <source>
        <dbReference type="ARBA" id="ARBA00023204"/>
    </source>
</evidence>
<sequence>MSTHKQKYENSTLTKKQDNFLSFLKEYFQERGYPPTVREIVDGMGFSSTHIARKYLEILERKGYIKRQFNSPRAIEIVDVSARSSEVRSIPIVGVVRAGVPHPAIEDIEGYFPVDKSVCRNNNAFFLRVAGDSMIEAHILEGDLVLVVPQPVANNGEIVVALINDETTVKRLYKRGDTIQLKPEHPTMKPIVIKEGDAKVSIVGRVVAVIRQLDKQPAMVVKR</sequence>
<evidence type="ECO:0000256" key="4">
    <source>
        <dbReference type="ARBA" id="ARBA00022763"/>
    </source>
</evidence>
<keyword evidence="11 12" id="KW-0742">SOS response</keyword>
<dbReference type="GO" id="GO:0006281">
    <property type="term" value="P:DNA repair"/>
    <property type="evidence" value="ECO:0007669"/>
    <property type="project" value="UniProtKB-UniRule"/>
</dbReference>
<dbReference type="PRINTS" id="PR00726">
    <property type="entry name" value="LEXASERPTASE"/>
</dbReference>
<dbReference type="GO" id="GO:0004252">
    <property type="term" value="F:serine-type endopeptidase activity"/>
    <property type="evidence" value="ECO:0007669"/>
    <property type="project" value="UniProtKB-UniRule"/>
</dbReference>
<dbReference type="InterPro" id="IPR006197">
    <property type="entry name" value="Peptidase_S24_LexA"/>
</dbReference>
<evidence type="ECO:0000256" key="9">
    <source>
        <dbReference type="ARBA" id="ARBA00023163"/>
    </source>
</evidence>
<evidence type="ECO:0000256" key="7">
    <source>
        <dbReference type="ARBA" id="ARBA00023015"/>
    </source>
</evidence>
<dbReference type="AlphaFoldDB" id="A0A1V6LZD5"/>
<evidence type="ECO:0000256" key="12">
    <source>
        <dbReference type="HAMAP-Rule" id="MF_00015"/>
    </source>
</evidence>
<protein>
    <recommendedName>
        <fullName evidence="12">LexA repressor</fullName>
        <ecNumber evidence="12">3.4.21.88</ecNumber>
    </recommendedName>
</protein>
<dbReference type="Proteomes" id="UP000242219">
    <property type="component" value="Unassembled WGS sequence"/>
</dbReference>
<dbReference type="InterPro" id="IPR036388">
    <property type="entry name" value="WH-like_DNA-bd_sf"/>
</dbReference>
<comment type="subunit">
    <text evidence="12">Homodimer.</text>
</comment>
<dbReference type="EMBL" id="MJUW02000085">
    <property type="protein sequence ID" value="OQD45532.1"/>
    <property type="molecule type" value="Genomic_DNA"/>
</dbReference>
<evidence type="ECO:0000256" key="8">
    <source>
        <dbReference type="ARBA" id="ARBA00023125"/>
    </source>
</evidence>
<keyword evidence="5 12" id="KW-0378">Hydrolase</keyword>
<feature type="site" description="Cleavage; by autolysis" evidence="12">
    <location>
        <begin position="98"/>
        <end position="99"/>
    </location>
</feature>
<proteinExistence type="inferred from homology"/>
<dbReference type="CDD" id="cd06529">
    <property type="entry name" value="S24_LexA-like"/>
    <property type="match status" value="1"/>
</dbReference>
<dbReference type="FunFam" id="2.10.109.10:FF:000001">
    <property type="entry name" value="LexA repressor"/>
    <property type="match status" value="1"/>
</dbReference>
<name>A0A1V6LZD5_9BACT</name>
<feature type="active site" description="For autocatalytic cleavage activity" evidence="12">
    <location>
        <position position="170"/>
    </location>
</feature>
<evidence type="ECO:0000256" key="13">
    <source>
        <dbReference type="RuleBase" id="RU003991"/>
    </source>
</evidence>
<keyword evidence="6 12" id="KW-0068">Autocatalytic cleavage</keyword>
<dbReference type="PANTHER" id="PTHR33516">
    <property type="entry name" value="LEXA REPRESSOR"/>
    <property type="match status" value="1"/>
</dbReference>
<dbReference type="InterPro" id="IPR006199">
    <property type="entry name" value="LexA_DNA-bd_dom"/>
</dbReference>
<dbReference type="GO" id="GO:0003677">
    <property type="term" value="F:DNA binding"/>
    <property type="evidence" value="ECO:0007669"/>
    <property type="project" value="UniProtKB-UniRule"/>
</dbReference>
<dbReference type="Pfam" id="PF01726">
    <property type="entry name" value="LexA_DNA_bind"/>
    <property type="match status" value="1"/>
</dbReference>
<evidence type="ECO:0000259" key="15">
    <source>
        <dbReference type="Pfam" id="PF01726"/>
    </source>
</evidence>
<dbReference type="Pfam" id="PF00717">
    <property type="entry name" value="Peptidase_S24"/>
    <property type="match status" value="1"/>
</dbReference>
<reference evidence="16 17" key="1">
    <citation type="journal article" date="2016" name="Genome Announc.">
        <title>Draft Genome Sequence of the Anaerobic Ammonium-Oxidizing Bacterium 'Candidatus Brocadia sp. 40'.</title>
        <authorList>
            <person name="Ali M."/>
            <person name="Haroon M.F."/>
            <person name="Narita Y."/>
            <person name="Zhang L."/>
            <person name="Rangel Shaw D."/>
            <person name="Okabe S."/>
            <person name="Saikaly P.E."/>
        </authorList>
    </citation>
    <scope>NUCLEOTIDE SEQUENCE [LARGE SCALE GENOMIC DNA]</scope>
    <source>
        <strain evidence="16 17">40</strain>
    </source>
</reference>
<comment type="similarity">
    <text evidence="1 12 13">Belongs to the peptidase S24 family.</text>
</comment>
<dbReference type="GO" id="GO:0006508">
    <property type="term" value="P:proteolysis"/>
    <property type="evidence" value="ECO:0007669"/>
    <property type="project" value="InterPro"/>
</dbReference>
<dbReference type="InterPro" id="IPR036390">
    <property type="entry name" value="WH_DNA-bd_sf"/>
</dbReference>
<dbReference type="InterPro" id="IPR039418">
    <property type="entry name" value="LexA-like"/>
</dbReference>
<dbReference type="InterPro" id="IPR006200">
    <property type="entry name" value="LexA"/>
</dbReference>
<comment type="caution">
    <text evidence="16">The sequence shown here is derived from an EMBL/GenBank/DDBJ whole genome shotgun (WGS) entry which is preliminary data.</text>
</comment>
<evidence type="ECO:0000313" key="16">
    <source>
        <dbReference type="EMBL" id="OQD45532.1"/>
    </source>
</evidence>
<dbReference type="GO" id="GO:0009432">
    <property type="term" value="P:SOS response"/>
    <property type="evidence" value="ECO:0007669"/>
    <property type="project" value="UniProtKB-UniRule"/>
</dbReference>
<keyword evidence="17" id="KW-1185">Reference proteome</keyword>
<evidence type="ECO:0000256" key="11">
    <source>
        <dbReference type="ARBA" id="ARBA00023236"/>
    </source>
</evidence>